<dbReference type="AlphaFoldDB" id="A0AAV6WLN7"/>
<dbReference type="PROSITE" id="PS01007">
    <property type="entry name" value="TRANSPOSASE_MUTATOR"/>
    <property type="match status" value="1"/>
</dbReference>
<dbReference type="GO" id="GO:0003677">
    <property type="term" value="F:DNA binding"/>
    <property type="evidence" value="ECO:0007669"/>
    <property type="project" value="UniProtKB-KW"/>
</dbReference>
<evidence type="ECO:0000256" key="4">
    <source>
        <dbReference type="ARBA" id="ARBA00022833"/>
    </source>
</evidence>
<evidence type="ECO:0000256" key="1">
    <source>
        <dbReference type="ARBA" id="ARBA00022578"/>
    </source>
</evidence>
<evidence type="ECO:0000256" key="6">
    <source>
        <dbReference type="ARBA" id="ARBA00023172"/>
    </source>
</evidence>
<evidence type="ECO:0000259" key="10">
    <source>
        <dbReference type="PROSITE" id="PS50966"/>
    </source>
</evidence>
<dbReference type="EMBL" id="WHWC01000015">
    <property type="protein sequence ID" value="KAG8369262.1"/>
    <property type="molecule type" value="Genomic_DNA"/>
</dbReference>
<dbReference type="PANTHER" id="PTHR31973">
    <property type="entry name" value="POLYPROTEIN, PUTATIVE-RELATED"/>
    <property type="match status" value="1"/>
</dbReference>
<evidence type="ECO:0000313" key="12">
    <source>
        <dbReference type="Proteomes" id="UP000826271"/>
    </source>
</evidence>
<dbReference type="InterPro" id="IPR018289">
    <property type="entry name" value="MULE_transposase_dom"/>
</dbReference>
<feature type="coiled-coil region" evidence="8">
    <location>
        <begin position="130"/>
        <end position="157"/>
    </location>
</feature>
<sequence length="802" mass="91089">MVSRASNYFTVEDQVNSKIKILKFEKFLQSLRIVNPNRRLKNPRDGAGPNPNYRGGLLIKYDYVNASALCKRNLDKYSSKLEITSDRRYYINKNGAFKLLINDEDIRNEAFNIVSTSREMSVFIDSAILPSQQESNLNELENENRATENEAGARIETTLEDVVESGEGSSSRVGVDPEFEFVGQGEENEGNLGGTDGDVRGNEGDVRGTERDVRGTEGDESLRFTKSDKQRVYVKCDGEGYKWKMNTVKVKDELSFMLREYNSYHSCAETFHVKNVTSKWLSEKFLQRFKSDPQRRIKGFSPDYQYTRLWNYADELRAKNPGSTIILGIDDRSGELRFSHFYVCFKALKDGFLGGGGCRPIIGVDGCHLKGPHGGILLTPVGVDPNNNLFPITYAVVSKENGENWGWFWTVLKQDLDIVREYEYTFISDKQKGLIKAFQDVLPGSDHRFCVKHMHNNFKSDGYRRMAFKNALWNAACATNVNQFKLMLAEMKELDQSAYDWFHDKTAEHWSRSHFNEHPKCDMILNNICETFNSNILDAREKPIITMLEWIREYLMKSLQVNRDRAEAKWKLRLCPKIRTILDKHTRKVGDCMPIKSNNTHYQISCNDGRQFCVDLGSFSCTCRKWGLSGIPCKHALLEKRANVNSQPTACNPQLSGTGMESNLDQNIPTQRTLLPPAQQAETEYEETMSHYVGPLSQPQFEMIHPLRISGLSMFNQLHMLRGTTSSNVSAQSVQNGLHSRVQLRAPPPMNIQGAQFSTSMRSNTPYSSVVQPTIIGGRKYVNLSGLASTQASQTRENTGDS</sequence>
<dbReference type="PROSITE" id="PS50966">
    <property type="entry name" value="ZF_SWIM"/>
    <property type="match status" value="1"/>
</dbReference>
<dbReference type="InterPro" id="IPR007527">
    <property type="entry name" value="Znf_SWIM"/>
</dbReference>
<keyword evidence="12" id="KW-1185">Reference proteome</keyword>
<reference evidence="11" key="1">
    <citation type="submission" date="2019-10" db="EMBL/GenBank/DDBJ databases">
        <authorList>
            <person name="Zhang R."/>
            <person name="Pan Y."/>
            <person name="Wang J."/>
            <person name="Ma R."/>
            <person name="Yu S."/>
        </authorList>
    </citation>
    <scope>NUCLEOTIDE SEQUENCE</scope>
    <source>
        <strain evidence="11">LA-IB0</strain>
        <tissue evidence="11">Leaf</tissue>
    </source>
</reference>
<feature type="compositionally biased region" description="Basic and acidic residues" evidence="9">
    <location>
        <begin position="197"/>
        <end position="220"/>
    </location>
</feature>
<keyword evidence="6" id="KW-0233">DNA recombination</keyword>
<dbReference type="InterPro" id="IPR001207">
    <property type="entry name" value="Transposase_mutator"/>
</dbReference>
<dbReference type="GO" id="GO:0004803">
    <property type="term" value="F:transposase activity"/>
    <property type="evidence" value="ECO:0007669"/>
    <property type="project" value="InterPro"/>
</dbReference>
<dbReference type="Pfam" id="PF10551">
    <property type="entry name" value="MULE"/>
    <property type="match status" value="1"/>
</dbReference>
<proteinExistence type="predicted"/>
<protein>
    <recommendedName>
        <fullName evidence="10">SWIM-type domain-containing protein</fullName>
    </recommendedName>
</protein>
<keyword evidence="4" id="KW-0862">Zinc</keyword>
<dbReference type="InterPro" id="IPR006564">
    <property type="entry name" value="Znf_PMZ"/>
</dbReference>
<dbReference type="GO" id="GO:0006313">
    <property type="term" value="P:DNA transposition"/>
    <property type="evidence" value="ECO:0007669"/>
    <property type="project" value="InterPro"/>
</dbReference>
<keyword evidence="2" id="KW-0479">Metal-binding</keyword>
<gene>
    <name evidence="11" type="ORF">BUALT_Bualt15G0133200</name>
</gene>
<dbReference type="SMART" id="SM00575">
    <property type="entry name" value="ZnF_PMZ"/>
    <property type="match status" value="1"/>
</dbReference>
<name>A0AAV6WLN7_9LAMI</name>
<dbReference type="GO" id="GO:0008270">
    <property type="term" value="F:zinc ion binding"/>
    <property type="evidence" value="ECO:0007669"/>
    <property type="project" value="UniProtKB-KW"/>
</dbReference>
<evidence type="ECO:0000256" key="9">
    <source>
        <dbReference type="SAM" id="MobiDB-lite"/>
    </source>
</evidence>
<evidence type="ECO:0000256" key="2">
    <source>
        <dbReference type="ARBA" id="ARBA00022723"/>
    </source>
</evidence>
<dbReference type="PANTHER" id="PTHR31973:SF187">
    <property type="entry name" value="MUTATOR TRANSPOSASE MUDRA PROTEIN"/>
    <property type="match status" value="1"/>
</dbReference>
<dbReference type="Proteomes" id="UP000826271">
    <property type="component" value="Unassembled WGS sequence"/>
</dbReference>
<accession>A0AAV6WLN7</accession>
<evidence type="ECO:0000256" key="8">
    <source>
        <dbReference type="SAM" id="Coils"/>
    </source>
</evidence>
<feature type="region of interest" description="Disordered" evidence="9">
    <location>
        <begin position="184"/>
        <end position="220"/>
    </location>
</feature>
<evidence type="ECO:0000256" key="5">
    <source>
        <dbReference type="ARBA" id="ARBA00023125"/>
    </source>
</evidence>
<evidence type="ECO:0000256" key="7">
    <source>
        <dbReference type="PROSITE-ProRule" id="PRU00325"/>
    </source>
</evidence>
<evidence type="ECO:0000313" key="11">
    <source>
        <dbReference type="EMBL" id="KAG8369262.1"/>
    </source>
</evidence>
<keyword evidence="8" id="KW-0175">Coiled coil</keyword>
<organism evidence="11 12">
    <name type="scientific">Buddleja alternifolia</name>
    <dbReference type="NCBI Taxonomy" id="168488"/>
    <lineage>
        <taxon>Eukaryota</taxon>
        <taxon>Viridiplantae</taxon>
        <taxon>Streptophyta</taxon>
        <taxon>Embryophyta</taxon>
        <taxon>Tracheophyta</taxon>
        <taxon>Spermatophyta</taxon>
        <taxon>Magnoliopsida</taxon>
        <taxon>eudicotyledons</taxon>
        <taxon>Gunneridae</taxon>
        <taxon>Pentapetalae</taxon>
        <taxon>asterids</taxon>
        <taxon>lamiids</taxon>
        <taxon>Lamiales</taxon>
        <taxon>Scrophulariaceae</taxon>
        <taxon>Buddlejeae</taxon>
        <taxon>Buddleja</taxon>
    </lineage>
</organism>
<keyword evidence="3 7" id="KW-0863">Zinc-finger</keyword>
<dbReference type="Pfam" id="PF04434">
    <property type="entry name" value="SWIM"/>
    <property type="match status" value="1"/>
</dbReference>
<comment type="caution">
    <text evidence="11">The sequence shown here is derived from an EMBL/GenBank/DDBJ whole genome shotgun (WGS) entry which is preliminary data.</text>
</comment>
<keyword evidence="1" id="KW-0815">Transposition</keyword>
<feature type="domain" description="SWIM-type" evidence="10">
    <location>
        <begin position="612"/>
        <end position="644"/>
    </location>
</feature>
<evidence type="ECO:0000256" key="3">
    <source>
        <dbReference type="ARBA" id="ARBA00022771"/>
    </source>
</evidence>
<keyword evidence="5" id="KW-0238">DNA-binding</keyword>